<protein>
    <submittedName>
        <fullName evidence="2">Uncharacterized protein</fullName>
    </submittedName>
</protein>
<feature type="region of interest" description="Disordered" evidence="1">
    <location>
        <begin position="572"/>
        <end position="596"/>
    </location>
</feature>
<proteinExistence type="predicted"/>
<reference evidence="3" key="1">
    <citation type="journal article" date="2020" name="Nat. Commun.">
        <title>Genome assembly of wild tea tree DASZ reveals pedigree and selection history of tea varieties.</title>
        <authorList>
            <person name="Zhang W."/>
            <person name="Zhang Y."/>
            <person name="Qiu H."/>
            <person name="Guo Y."/>
            <person name="Wan H."/>
            <person name="Zhang X."/>
            <person name="Scossa F."/>
            <person name="Alseekh S."/>
            <person name="Zhang Q."/>
            <person name="Wang P."/>
            <person name="Xu L."/>
            <person name="Schmidt M.H."/>
            <person name="Jia X."/>
            <person name="Li D."/>
            <person name="Zhu A."/>
            <person name="Guo F."/>
            <person name="Chen W."/>
            <person name="Ni D."/>
            <person name="Usadel B."/>
            <person name="Fernie A.R."/>
            <person name="Wen W."/>
        </authorList>
    </citation>
    <scope>NUCLEOTIDE SEQUENCE [LARGE SCALE GENOMIC DNA]</scope>
    <source>
        <strain evidence="3">cv. G240</strain>
    </source>
</reference>
<evidence type="ECO:0000313" key="2">
    <source>
        <dbReference type="EMBL" id="KAF5942331.1"/>
    </source>
</evidence>
<organism evidence="2 3">
    <name type="scientific">Camellia sinensis</name>
    <name type="common">Tea plant</name>
    <name type="synonym">Thea sinensis</name>
    <dbReference type="NCBI Taxonomy" id="4442"/>
    <lineage>
        <taxon>Eukaryota</taxon>
        <taxon>Viridiplantae</taxon>
        <taxon>Streptophyta</taxon>
        <taxon>Embryophyta</taxon>
        <taxon>Tracheophyta</taxon>
        <taxon>Spermatophyta</taxon>
        <taxon>Magnoliopsida</taxon>
        <taxon>eudicotyledons</taxon>
        <taxon>Gunneridae</taxon>
        <taxon>Pentapetalae</taxon>
        <taxon>asterids</taxon>
        <taxon>Ericales</taxon>
        <taxon>Theaceae</taxon>
        <taxon>Camellia</taxon>
    </lineage>
</organism>
<comment type="caution">
    <text evidence="2">The sequence shown here is derived from an EMBL/GenBank/DDBJ whole genome shotgun (WGS) entry which is preliminary data.</text>
</comment>
<evidence type="ECO:0000256" key="1">
    <source>
        <dbReference type="SAM" id="MobiDB-lite"/>
    </source>
</evidence>
<dbReference type="EMBL" id="JACBKZ010000009">
    <property type="protein sequence ID" value="KAF5942331.1"/>
    <property type="molecule type" value="Genomic_DNA"/>
</dbReference>
<dbReference type="AlphaFoldDB" id="A0A7J7GQZ5"/>
<feature type="compositionally biased region" description="Low complexity" evidence="1">
    <location>
        <begin position="60"/>
        <end position="71"/>
    </location>
</feature>
<feature type="compositionally biased region" description="Basic and acidic residues" evidence="1">
    <location>
        <begin position="88"/>
        <end position="97"/>
    </location>
</feature>
<gene>
    <name evidence="2" type="ORF">HYC85_019973</name>
</gene>
<feature type="compositionally biased region" description="Low complexity" evidence="1">
    <location>
        <begin position="577"/>
        <end position="588"/>
    </location>
</feature>
<dbReference type="PANTHER" id="PTHR34112">
    <property type="entry name" value="C-JUN-AMINO-TERMINAL KINASE-INTERACTING PROTEIN"/>
    <property type="match status" value="1"/>
</dbReference>
<feature type="region of interest" description="Disordered" evidence="1">
    <location>
        <begin position="322"/>
        <end position="351"/>
    </location>
</feature>
<accession>A0A7J7GQZ5</accession>
<evidence type="ECO:0000313" key="3">
    <source>
        <dbReference type="Proteomes" id="UP000593564"/>
    </source>
</evidence>
<feature type="compositionally biased region" description="Polar residues" evidence="1">
    <location>
        <begin position="323"/>
        <end position="340"/>
    </location>
</feature>
<sequence length="596" mass="63419">MEKSEPTLVPEWLRSTGSVSGGGNSAHHFAPSLLSDVLSPRSRCSRSVSDKDTPALNQTSSSNSRRSSSSNGISKHPYSSFSRSHRDKNRDKGKERPVIGDLWEHDCSDPLGDILISKAEKDALRRSHSLVCRKPGEVLPRRAVDSKNGGSNTGILSGGILVSSIQKNAFEKDFPSLGTGEKQGVPDIGRVSSPGLSTAVQCLPIGNAGFIGGEGWTSALAEVPNIIGSNSMGPTSVLATPSSGASSSMVGLNMAEALSQAPSKARTTPQLPDKTQRLEELAKKQSRQLIPMTPSMPKGLVLSSDKSKSKTVVRTSEMIVASKSVQPQPHSSQLVNQSLRGGQVRSDASRSSHAGKFLVLKSVWENGVSSSTKDVSSPTNNASRVANSQLVPASVAPSIPLKSPNKLSTVESKVAAVALNSGSCVEKRPSLSQAQSRNDFFNLMRKKTSMNTSSVLPDSRVAFSSPTVEKSGVVVEGVSAPVSPCVTENGSEVTSNGDIHERERSLCLNGAVYPDEEEAAFLRSLGWEENDGEDDGLTEEEINAFYEECMKLRPSLKLCRGLQLKLPMLTESHTTGSSRASSELSLSESETEARIY</sequence>
<dbReference type="PANTHER" id="PTHR34112:SF18">
    <property type="entry name" value="C-JUN-AMINO-TERMINAL KINASE-INTERACTING PROTEIN"/>
    <property type="match status" value="1"/>
</dbReference>
<keyword evidence="3" id="KW-1185">Reference proteome</keyword>
<feature type="region of interest" description="Disordered" evidence="1">
    <location>
        <begin position="1"/>
        <end position="97"/>
    </location>
</feature>
<name>A0A7J7GQZ5_CAMSI</name>
<dbReference type="Proteomes" id="UP000593564">
    <property type="component" value="Unassembled WGS sequence"/>
</dbReference>
<reference evidence="2 3" key="2">
    <citation type="submission" date="2020-07" db="EMBL/GenBank/DDBJ databases">
        <title>Genome assembly of wild tea tree DASZ reveals pedigree and selection history of tea varieties.</title>
        <authorList>
            <person name="Zhang W."/>
        </authorList>
    </citation>
    <scope>NUCLEOTIDE SEQUENCE [LARGE SCALE GENOMIC DNA]</scope>
    <source>
        <strain evidence="3">cv. G240</strain>
        <tissue evidence="2">Leaf</tissue>
    </source>
</reference>